<reference evidence="1 2" key="1">
    <citation type="submission" date="2024-09" db="EMBL/GenBank/DDBJ databases">
        <title>Rethinking Asexuality: The Enigmatic Case of Functional Sexual Genes in Lepraria (Stereocaulaceae).</title>
        <authorList>
            <person name="Doellman M."/>
            <person name="Sun Y."/>
            <person name="Barcenas-Pena A."/>
            <person name="Lumbsch H.T."/>
            <person name="Grewe F."/>
        </authorList>
    </citation>
    <scope>NUCLEOTIDE SEQUENCE [LARGE SCALE GENOMIC DNA]</scope>
    <source>
        <strain evidence="1 2">Mercado 3170</strain>
    </source>
</reference>
<comment type="caution">
    <text evidence="1">The sequence shown here is derived from an EMBL/GenBank/DDBJ whole genome shotgun (WGS) entry which is preliminary data.</text>
</comment>
<protein>
    <recommendedName>
        <fullName evidence="3">F-box domain-containing protein</fullName>
    </recommendedName>
</protein>
<keyword evidence="2" id="KW-1185">Reference proteome</keyword>
<organism evidence="1 2">
    <name type="scientific">Stereocaulon virgatum</name>
    <dbReference type="NCBI Taxonomy" id="373712"/>
    <lineage>
        <taxon>Eukaryota</taxon>
        <taxon>Fungi</taxon>
        <taxon>Dikarya</taxon>
        <taxon>Ascomycota</taxon>
        <taxon>Pezizomycotina</taxon>
        <taxon>Lecanoromycetes</taxon>
        <taxon>OSLEUM clade</taxon>
        <taxon>Lecanoromycetidae</taxon>
        <taxon>Lecanorales</taxon>
        <taxon>Lecanorineae</taxon>
        <taxon>Stereocaulaceae</taxon>
        <taxon>Stereocaulon</taxon>
    </lineage>
</organism>
<name>A0ABR4AP12_9LECA</name>
<evidence type="ECO:0008006" key="3">
    <source>
        <dbReference type="Google" id="ProtNLM"/>
    </source>
</evidence>
<dbReference type="Proteomes" id="UP001590950">
    <property type="component" value="Unassembled WGS sequence"/>
</dbReference>
<evidence type="ECO:0000313" key="2">
    <source>
        <dbReference type="Proteomes" id="UP001590950"/>
    </source>
</evidence>
<proteinExistence type="predicted"/>
<gene>
    <name evidence="1" type="ORF">N7G274_002239</name>
</gene>
<accession>A0ABR4AP12</accession>
<dbReference type="EMBL" id="JBEFKJ010000007">
    <property type="protein sequence ID" value="KAL2045158.1"/>
    <property type="molecule type" value="Genomic_DNA"/>
</dbReference>
<evidence type="ECO:0000313" key="1">
    <source>
        <dbReference type="EMBL" id="KAL2045158.1"/>
    </source>
</evidence>
<sequence>MPSTLQTFPAGGLAHYLSQLPPELITSILRQLHPFLNPPKQCTYLISPTYWLQALLDKSLLPWLWDLDVEAITRKQDSAISGQQWDWELLLRQLAQNDDYEQEPVSWAMDEIPLSLRNRRRIWDSVSTILDEDIC</sequence>